<reference evidence="2" key="2">
    <citation type="submission" date="2025-08" db="UniProtKB">
        <authorList>
            <consortium name="Ensembl"/>
        </authorList>
    </citation>
    <scope>IDENTIFICATION</scope>
</reference>
<protein>
    <submittedName>
        <fullName evidence="2">Si:dkey-246e1.3</fullName>
    </submittedName>
</protein>
<dbReference type="InParanoid" id="W5N2A8"/>
<evidence type="ECO:0000256" key="1">
    <source>
        <dbReference type="SAM" id="Phobius"/>
    </source>
</evidence>
<organism evidence="2 3">
    <name type="scientific">Lepisosteus oculatus</name>
    <name type="common">Spotted gar</name>
    <dbReference type="NCBI Taxonomy" id="7918"/>
    <lineage>
        <taxon>Eukaryota</taxon>
        <taxon>Metazoa</taxon>
        <taxon>Chordata</taxon>
        <taxon>Craniata</taxon>
        <taxon>Vertebrata</taxon>
        <taxon>Euteleostomi</taxon>
        <taxon>Actinopterygii</taxon>
        <taxon>Neopterygii</taxon>
        <taxon>Holostei</taxon>
        <taxon>Semionotiformes</taxon>
        <taxon>Lepisosteidae</taxon>
        <taxon>Lepisosteus</taxon>
    </lineage>
</organism>
<dbReference type="Ensembl" id="ENSLOCT00000014796.1">
    <property type="protein sequence ID" value="ENSLOCP00000014767.1"/>
    <property type="gene ID" value="ENSLOCG00000012011.1"/>
</dbReference>
<dbReference type="eggNOG" id="ENOG502S68T">
    <property type="taxonomic scope" value="Eukaryota"/>
</dbReference>
<keyword evidence="1" id="KW-0812">Transmembrane</keyword>
<evidence type="ECO:0000313" key="2">
    <source>
        <dbReference type="Ensembl" id="ENSLOCP00000014767.1"/>
    </source>
</evidence>
<reference evidence="2" key="3">
    <citation type="submission" date="2025-09" db="UniProtKB">
        <authorList>
            <consortium name="Ensembl"/>
        </authorList>
    </citation>
    <scope>IDENTIFICATION</scope>
</reference>
<evidence type="ECO:0000313" key="3">
    <source>
        <dbReference type="Proteomes" id="UP000018468"/>
    </source>
</evidence>
<dbReference type="GeneTree" id="ENSGT00760000119781"/>
<reference evidence="3" key="1">
    <citation type="submission" date="2011-12" db="EMBL/GenBank/DDBJ databases">
        <title>The Draft Genome of Lepisosteus oculatus.</title>
        <authorList>
            <consortium name="The Broad Institute Genome Assembly &amp; Analysis Group"/>
            <consortium name="Computational R&amp;D Group"/>
            <consortium name="and Sequencing Platform"/>
            <person name="Di Palma F."/>
            <person name="Alfoldi J."/>
            <person name="Johnson J."/>
            <person name="Berlin A."/>
            <person name="Gnerre S."/>
            <person name="Jaffe D."/>
            <person name="MacCallum I."/>
            <person name="Young S."/>
            <person name="Walker B.J."/>
            <person name="Lander E.S."/>
            <person name="Lindblad-Toh K."/>
        </authorList>
    </citation>
    <scope>NUCLEOTIDE SEQUENCE [LARGE SCALE GENOMIC DNA]</scope>
</reference>
<dbReference type="EMBL" id="AHAT01017306">
    <property type="status" value="NOT_ANNOTATED_CDS"/>
    <property type="molecule type" value="Genomic_DNA"/>
</dbReference>
<dbReference type="HOGENOM" id="CLU_1558842_0_0_1"/>
<dbReference type="AlphaFoldDB" id="W5N2A8"/>
<dbReference type="OMA" id="PPIFYMQ"/>
<keyword evidence="3" id="KW-1185">Reference proteome</keyword>
<dbReference type="Proteomes" id="UP000018468">
    <property type="component" value="Linkage group LG5"/>
</dbReference>
<dbReference type="Bgee" id="ENSLOCG00000012011">
    <property type="expression patterns" value="Expressed in brain and 9 other cell types or tissues"/>
</dbReference>
<name>W5N2A8_LEPOC</name>
<feature type="transmembrane region" description="Helical" evidence="1">
    <location>
        <begin position="39"/>
        <end position="64"/>
    </location>
</feature>
<accession>W5N2A8</accession>
<keyword evidence="1" id="KW-1133">Transmembrane helix</keyword>
<keyword evidence="1" id="KW-0472">Membrane</keyword>
<proteinExistence type="predicted"/>
<sequence>NGNMSGNVSTAAVILTFNRTAGLETANRVLNDAVYEFKVFNITVTSLALGILAFTGIFCSISYYTRRRQFRQARAYENTVIHEKAKSPVDFKGVKRSHSLRSPLAMMRKQDTYRDSSQIYFIYSNPIAIAEGSNVIPGEHQVTFENIVMQRDDIRDTKGGIILDPSTFYMQL</sequence>